<dbReference type="GO" id="GO:0016903">
    <property type="term" value="F:oxidoreductase activity, acting on the aldehyde or oxo group of donors"/>
    <property type="evidence" value="ECO:0007669"/>
    <property type="project" value="InterPro"/>
</dbReference>
<accession>A0A7V6A3B7</accession>
<comment type="caution">
    <text evidence="4">The sequence shown here is derived from an EMBL/GenBank/DDBJ whole genome shotgun (WGS) entry which is preliminary data.</text>
</comment>
<feature type="region of interest" description="Disordered" evidence="2">
    <location>
        <begin position="156"/>
        <end position="177"/>
    </location>
</feature>
<organism evidence="4">
    <name type="scientific">Desulfobacca acetoxidans</name>
    <dbReference type="NCBI Taxonomy" id="60893"/>
    <lineage>
        <taxon>Bacteria</taxon>
        <taxon>Pseudomonadati</taxon>
        <taxon>Thermodesulfobacteriota</taxon>
        <taxon>Desulfobaccia</taxon>
        <taxon>Desulfobaccales</taxon>
        <taxon>Desulfobaccaceae</taxon>
        <taxon>Desulfobacca</taxon>
    </lineage>
</organism>
<dbReference type="InterPro" id="IPR019752">
    <property type="entry name" value="Pyrv/ketoisovalerate_OxRed_cat"/>
</dbReference>
<dbReference type="SUPFAM" id="SSF53323">
    <property type="entry name" value="Pyruvate-ferredoxin oxidoreductase, PFOR, domain III"/>
    <property type="match status" value="1"/>
</dbReference>
<dbReference type="InterPro" id="IPR002869">
    <property type="entry name" value="Pyrv_flavodox_OxRed_cen"/>
</dbReference>
<name>A0A7V6A3B7_9BACT</name>
<dbReference type="Gene3D" id="3.40.920.10">
    <property type="entry name" value="Pyruvate-ferredoxin oxidoreductase, PFOR, domain III"/>
    <property type="match status" value="1"/>
</dbReference>
<feature type="domain" description="Pyruvate/ketoisovalerate oxidoreductase catalytic" evidence="3">
    <location>
        <begin position="11"/>
        <end position="164"/>
    </location>
</feature>
<dbReference type="AlphaFoldDB" id="A0A7V6A3B7"/>
<keyword evidence="4" id="KW-0670">Pyruvate</keyword>
<feature type="compositionally biased region" description="Basic and acidic residues" evidence="2">
    <location>
        <begin position="167"/>
        <end position="177"/>
    </location>
</feature>
<evidence type="ECO:0000259" key="3">
    <source>
        <dbReference type="Pfam" id="PF01558"/>
    </source>
</evidence>
<evidence type="ECO:0000256" key="2">
    <source>
        <dbReference type="SAM" id="MobiDB-lite"/>
    </source>
</evidence>
<dbReference type="EMBL" id="DTGR01000112">
    <property type="protein sequence ID" value="HHS29435.1"/>
    <property type="molecule type" value="Genomic_DNA"/>
</dbReference>
<dbReference type="Pfam" id="PF01558">
    <property type="entry name" value="POR"/>
    <property type="match status" value="1"/>
</dbReference>
<evidence type="ECO:0000313" key="4">
    <source>
        <dbReference type="EMBL" id="HHS29435.1"/>
    </source>
</evidence>
<keyword evidence="1" id="KW-0560">Oxidoreductase</keyword>
<gene>
    <name evidence="4" type="ORF">ENV52_07020</name>
</gene>
<evidence type="ECO:0000256" key="1">
    <source>
        <dbReference type="ARBA" id="ARBA00023002"/>
    </source>
</evidence>
<sequence>MKKQIIVSGLGGQGAVTLTRLLAEAAIAMGLPVITSETHGMAQRGGTVISMVKVGNFHGPLIPAGAADLGLILQEKNVAVHGHYVKPGGTLVVNGTTPGDYLTLDALGMAAGLGLPPVTVNLIVLGFAAGKGVLFCGDALLAEVIREKSPPRFQEGNLKAFQAGKHASQEDRRTGGR</sequence>
<dbReference type="PANTHER" id="PTHR43854:SF1">
    <property type="entry name" value="INDOLEPYRUVATE OXIDOREDUCTASE SUBUNIT IORB"/>
    <property type="match status" value="1"/>
</dbReference>
<dbReference type="InterPro" id="IPR052198">
    <property type="entry name" value="IorB_Oxidoreductase"/>
</dbReference>
<dbReference type="PANTHER" id="PTHR43854">
    <property type="entry name" value="INDOLEPYRUVATE OXIDOREDUCTASE SUBUNIT IORB"/>
    <property type="match status" value="1"/>
</dbReference>
<protein>
    <submittedName>
        <fullName evidence="4">Pyruvate ferredoxin oxidoreductase</fullName>
    </submittedName>
</protein>
<reference evidence="4" key="1">
    <citation type="journal article" date="2020" name="mSystems">
        <title>Genome- and Community-Level Interaction Insights into Carbon Utilization and Element Cycling Functions of Hydrothermarchaeota in Hydrothermal Sediment.</title>
        <authorList>
            <person name="Zhou Z."/>
            <person name="Liu Y."/>
            <person name="Xu W."/>
            <person name="Pan J."/>
            <person name="Luo Z.H."/>
            <person name="Li M."/>
        </authorList>
    </citation>
    <scope>NUCLEOTIDE SEQUENCE [LARGE SCALE GENOMIC DNA]</scope>
    <source>
        <strain evidence="4">SpSt-767</strain>
    </source>
</reference>
<proteinExistence type="predicted"/>